<dbReference type="EMBL" id="PP511377">
    <property type="protein sequence ID" value="XCD03578.1"/>
    <property type="molecule type" value="Genomic_DNA"/>
</dbReference>
<organism evidence="2">
    <name type="scientific">Dulem virus 77</name>
    <dbReference type="NCBI Taxonomy" id="3145788"/>
    <lineage>
        <taxon>Viruses</taxon>
        <taxon>Monodnaviria</taxon>
        <taxon>Sangervirae</taxon>
        <taxon>Phixviricota</taxon>
        <taxon>Malgrandaviricetes</taxon>
        <taxon>Petitvirales</taxon>
        <taxon>Microviridae</taxon>
        <taxon>Microvirus</taxon>
    </lineage>
</organism>
<protein>
    <submittedName>
        <fullName evidence="2">DNA pilot protein</fullName>
    </submittedName>
</protein>
<dbReference type="EMBL" id="PP511481">
    <property type="protein sequence ID" value="XCD04595.1"/>
    <property type="molecule type" value="Genomic_DNA"/>
</dbReference>
<sequence>MEYLTNGFGSAIDSLTNVANSFISNNKTLSARKQMALQYQYQRMLIDSQNEYNKPINQISRLKEAGLNPALAYGHGSIVGNTQSSSGSVSASSGSSGHYTPFNLGVMQAVDNLFNLKQKSKDLKMMDLSLDRQKIENKWIDRMNSLQFREINARIDKLKSETYALDYGKYEKPGYWFSNFVDRSRELGRELGVDSSRFKWYNPLSWLK</sequence>
<name>A0AAU8AXC9_9VIRU</name>
<accession>A0AAU8AXC9</accession>
<evidence type="ECO:0000313" key="1">
    <source>
        <dbReference type="EMBL" id="XCD03578.1"/>
    </source>
</evidence>
<reference evidence="2" key="1">
    <citation type="submission" date="2024-03" db="EMBL/GenBank/DDBJ databases">
        <title>Diverse circular DNA viruses in blood, oral, and fecal samples of captive lemurs.</title>
        <authorList>
            <person name="Paietta E.N."/>
            <person name="Kraberger S."/>
            <person name="Lund M.C."/>
            <person name="Custer J.M."/>
            <person name="Vargas K.M."/>
            <person name="Ehmke E.E."/>
            <person name="Yoder A.D."/>
            <person name="Varsani A."/>
        </authorList>
    </citation>
    <scope>NUCLEOTIDE SEQUENCE</scope>
    <source>
        <strain evidence="1">Duke_18_99</strain>
        <strain evidence="2">Duke_23FS_68</strain>
    </source>
</reference>
<evidence type="ECO:0000313" key="2">
    <source>
        <dbReference type="EMBL" id="XCD04595.1"/>
    </source>
</evidence>
<proteinExistence type="predicted"/>